<comment type="caution">
    <text evidence="3">The sequence shown here is derived from an EMBL/GenBank/DDBJ whole genome shotgun (WGS) entry which is preliminary data.</text>
</comment>
<dbReference type="AlphaFoldDB" id="A0A9X3RTT5"/>
<feature type="compositionally biased region" description="Gly residues" evidence="1">
    <location>
        <begin position="74"/>
        <end position="88"/>
    </location>
</feature>
<organism evidence="3 4">
    <name type="scientific">Corynebacterium macclintockiae</name>
    <dbReference type="NCBI Taxonomy" id="2913501"/>
    <lineage>
        <taxon>Bacteria</taxon>
        <taxon>Bacillati</taxon>
        <taxon>Actinomycetota</taxon>
        <taxon>Actinomycetes</taxon>
        <taxon>Mycobacteriales</taxon>
        <taxon>Corynebacteriaceae</taxon>
        <taxon>Corynebacterium</taxon>
    </lineage>
</organism>
<feature type="compositionally biased region" description="Low complexity" evidence="1">
    <location>
        <begin position="150"/>
        <end position="161"/>
    </location>
</feature>
<feature type="compositionally biased region" description="Low complexity" evidence="1">
    <location>
        <begin position="173"/>
        <end position="189"/>
    </location>
</feature>
<keyword evidence="2" id="KW-1133">Transmembrane helix</keyword>
<dbReference type="Proteomes" id="UP001146505">
    <property type="component" value="Unassembled WGS sequence"/>
</dbReference>
<name>A0A9X3RTT5_9CORY</name>
<feature type="compositionally biased region" description="Low complexity" evidence="1">
    <location>
        <begin position="31"/>
        <end position="73"/>
    </location>
</feature>
<evidence type="ECO:0000313" key="4">
    <source>
        <dbReference type="Proteomes" id="UP001146505"/>
    </source>
</evidence>
<accession>A0A9X3RTT5</accession>
<sequence length="334" mass="35712">MSNNFGDGGSPFNPGQNPGQTPGQDPDGAANQGQQYGQQGYGQQNYGQQGYGQQNYGQQGYGQQKYGQQNYGQQGLGQQGYGQQGFGQQGFDQNPFNSQPHGAYGQPMNGGNGGGGNTGTIVGIIVAAVVVIGLIVGGYFLLNKDDEGGSTEASGSSSSAEKSGESSEETSESSESSSESSSSESSTSKQPRERGRIGGPDDSLTKEYADAMPAKLKDMVYGCKSGTFELNRENKRRVQGMQCSGVWDTALEYKQIKLIKDSKAPDTEIKYAKDHNAEIWSDAPDNFAGYIPDTYSPIVFVFNKSKGYLMETTLHLGDEEKAKQALIELGYSEK</sequence>
<keyword evidence="4" id="KW-1185">Reference proteome</keyword>
<evidence type="ECO:0000313" key="3">
    <source>
        <dbReference type="EMBL" id="MCZ9305658.1"/>
    </source>
</evidence>
<keyword evidence="2" id="KW-0812">Transmembrane</keyword>
<reference evidence="3" key="1">
    <citation type="submission" date="2022-02" db="EMBL/GenBank/DDBJ databases">
        <title>Corynebacterium sp. from urogenital microbiome.</title>
        <authorList>
            <person name="Cappelli E.A."/>
            <person name="Ribeiro T.G."/>
            <person name="Peixe L."/>
        </authorList>
    </citation>
    <scope>NUCLEOTIDE SEQUENCE</scope>
    <source>
        <strain evidence="3">C9Ua_112</strain>
    </source>
</reference>
<proteinExistence type="predicted"/>
<feature type="compositionally biased region" description="Polar residues" evidence="1">
    <location>
        <begin position="13"/>
        <end position="23"/>
    </location>
</feature>
<gene>
    <name evidence="3" type="ORF">L8U58_09015</name>
</gene>
<evidence type="ECO:0000256" key="2">
    <source>
        <dbReference type="SAM" id="Phobius"/>
    </source>
</evidence>
<dbReference type="RefSeq" id="WP_269955173.1">
    <property type="nucleotide sequence ID" value="NZ_JAKMUV010000013.1"/>
</dbReference>
<dbReference type="GeneID" id="301813695"/>
<feature type="compositionally biased region" description="Polar residues" evidence="1">
    <location>
        <begin position="91"/>
        <end position="100"/>
    </location>
</feature>
<feature type="region of interest" description="Disordered" evidence="1">
    <location>
        <begin position="147"/>
        <end position="206"/>
    </location>
</feature>
<dbReference type="EMBL" id="JAKMUV010000013">
    <property type="protein sequence ID" value="MCZ9305658.1"/>
    <property type="molecule type" value="Genomic_DNA"/>
</dbReference>
<feature type="transmembrane region" description="Helical" evidence="2">
    <location>
        <begin position="121"/>
        <end position="142"/>
    </location>
</feature>
<protein>
    <submittedName>
        <fullName evidence="3">Uncharacterized protein</fullName>
    </submittedName>
</protein>
<feature type="region of interest" description="Disordered" evidence="1">
    <location>
        <begin position="1"/>
        <end position="111"/>
    </location>
</feature>
<keyword evidence="2" id="KW-0472">Membrane</keyword>
<evidence type="ECO:0000256" key="1">
    <source>
        <dbReference type="SAM" id="MobiDB-lite"/>
    </source>
</evidence>